<gene>
    <name evidence="1" type="ORF">MVEN_02465000</name>
</gene>
<dbReference type="PANTHER" id="PTHR43550:SF3">
    <property type="entry name" value="3-KETODIHYDROSPHINGOSINE REDUCTASE"/>
    <property type="match status" value="1"/>
</dbReference>
<sequence>MLFSPAPEHKNQCSSWDMTENDMAEGMVQGYWVQAWTVMFVAKKWCKRGPRERSFSSPPPWVTCRASYSPAKHALRGLADTLQSEFMLYDNLDVRIFFPPAMFTPGFDQENTTKPRIVREIESTDDGVTPEAAARALLHGHMHITADMITTLFRASMRWVTP</sequence>
<dbReference type="GO" id="GO:0005789">
    <property type="term" value="C:endoplasmic reticulum membrane"/>
    <property type="evidence" value="ECO:0007669"/>
    <property type="project" value="TreeGrafter"/>
</dbReference>
<organism evidence="1 2">
    <name type="scientific">Mycena venus</name>
    <dbReference type="NCBI Taxonomy" id="2733690"/>
    <lineage>
        <taxon>Eukaryota</taxon>
        <taxon>Fungi</taxon>
        <taxon>Dikarya</taxon>
        <taxon>Basidiomycota</taxon>
        <taxon>Agaricomycotina</taxon>
        <taxon>Agaricomycetes</taxon>
        <taxon>Agaricomycetidae</taxon>
        <taxon>Agaricales</taxon>
        <taxon>Marasmiineae</taxon>
        <taxon>Mycenaceae</taxon>
        <taxon>Mycena</taxon>
    </lineage>
</organism>
<dbReference type="SUPFAM" id="SSF51735">
    <property type="entry name" value="NAD(P)-binding Rossmann-fold domains"/>
    <property type="match status" value="1"/>
</dbReference>
<comment type="caution">
    <text evidence="1">The sequence shown here is derived from an EMBL/GenBank/DDBJ whole genome shotgun (WGS) entry which is preliminary data.</text>
</comment>
<evidence type="ECO:0000313" key="2">
    <source>
        <dbReference type="Proteomes" id="UP000620124"/>
    </source>
</evidence>
<dbReference type="GO" id="GO:0006666">
    <property type="term" value="P:3-keto-sphinganine metabolic process"/>
    <property type="evidence" value="ECO:0007669"/>
    <property type="project" value="TreeGrafter"/>
</dbReference>
<name>A0A8H6WXF5_9AGAR</name>
<dbReference type="EMBL" id="JACAZI010000033">
    <property type="protein sequence ID" value="KAF7330271.1"/>
    <property type="molecule type" value="Genomic_DNA"/>
</dbReference>
<dbReference type="PANTHER" id="PTHR43550">
    <property type="entry name" value="3-KETODIHYDROSPHINGOSINE REDUCTASE"/>
    <property type="match status" value="1"/>
</dbReference>
<dbReference type="GO" id="GO:0047560">
    <property type="term" value="F:3-dehydrosphinganine reductase activity"/>
    <property type="evidence" value="ECO:0007669"/>
    <property type="project" value="TreeGrafter"/>
</dbReference>
<dbReference type="InterPro" id="IPR036291">
    <property type="entry name" value="NAD(P)-bd_dom_sf"/>
</dbReference>
<dbReference type="GO" id="GO:0030148">
    <property type="term" value="P:sphingolipid biosynthetic process"/>
    <property type="evidence" value="ECO:0007669"/>
    <property type="project" value="TreeGrafter"/>
</dbReference>
<accession>A0A8H6WXF5</accession>
<proteinExistence type="predicted"/>
<dbReference type="OrthoDB" id="10267115at2759"/>
<dbReference type="AlphaFoldDB" id="A0A8H6WXF5"/>
<protein>
    <submittedName>
        <fullName evidence="1">3-ketodihydrosphingosine reductase TSC10</fullName>
    </submittedName>
</protein>
<keyword evidence="2" id="KW-1185">Reference proteome</keyword>
<dbReference type="Proteomes" id="UP000620124">
    <property type="component" value="Unassembled WGS sequence"/>
</dbReference>
<reference evidence="1" key="1">
    <citation type="submission" date="2020-05" db="EMBL/GenBank/DDBJ databases">
        <title>Mycena genomes resolve the evolution of fungal bioluminescence.</title>
        <authorList>
            <person name="Tsai I.J."/>
        </authorList>
    </citation>
    <scope>NUCLEOTIDE SEQUENCE</scope>
    <source>
        <strain evidence="1">CCC161011</strain>
    </source>
</reference>
<evidence type="ECO:0000313" key="1">
    <source>
        <dbReference type="EMBL" id="KAF7330271.1"/>
    </source>
</evidence>